<dbReference type="OrthoDB" id="10041966at2759"/>
<protein>
    <submittedName>
        <fullName evidence="2">p-loop containing nucleoside triphosphate hydrolase</fullName>
    </submittedName>
</protein>
<comment type="caution">
    <text evidence="2">The sequence shown here is derived from an EMBL/GenBank/DDBJ whole genome shotgun (WGS) entry which is preliminary data.</text>
</comment>
<dbReference type="InParanoid" id="A0A0V0QJJ6"/>
<dbReference type="InterPro" id="IPR027417">
    <property type="entry name" value="P-loop_NTPase"/>
</dbReference>
<dbReference type="SMART" id="SM00336">
    <property type="entry name" value="BBOX"/>
    <property type="match status" value="1"/>
</dbReference>
<reference evidence="2 3" key="1">
    <citation type="journal article" date="2015" name="Sci. Rep.">
        <title>Genome of the facultative scuticociliatosis pathogen Pseudocohnilembus persalinus provides insight into its virulence through horizontal gene transfer.</title>
        <authorList>
            <person name="Xiong J."/>
            <person name="Wang G."/>
            <person name="Cheng J."/>
            <person name="Tian M."/>
            <person name="Pan X."/>
            <person name="Warren A."/>
            <person name="Jiang C."/>
            <person name="Yuan D."/>
            <person name="Miao W."/>
        </authorList>
    </citation>
    <scope>NUCLEOTIDE SEQUENCE [LARGE SCALE GENOMIC DNA]</scope>
    <source>
        <strain evidence="2">36N120E</strain>
    </source>
</reference>
<keyword evidence="3" id="KW-1185">Reference proteome</keyword>
<dbReference type="SUPFAM" id="SSF57845">
    <property type="entry name" value="B-box zinc-binding domain"/>
    <property type="match status" value="1"/>
</dbReference>
<dbReference type="Proteomes" id="UP000054937">
    <property type="component" value="Unassembled WGS sequence"/>
</dbReference>
<evidence type="ECO:0000313" key="3">
    <source>
        <dbReference type="Proteomes" id="UP000054937"/>
    </source>
</evidence>
<evidence type="ECO:0000313" key="2">
    <source>
        <dbReference type="EMBL" id="KRX02374.1"/>
    </source>
</evidence>
<gene>
    <name evidence="2" type="ORF">PPERSA_09991</name>
</gene>
<sequence length="516" mass="60797">MNYPKQCLIHNQEPLKGICIDLDCKNKSLICQICLEEGEHVDHKYLEIDNYFSSLVTHKDKINTMIPKLQKIMEVNQTVLAYTKKKFAEFQKDFEKVSASITNLYQFNQDISKKILNKDLGVLTSLSNINQILEEQHTQTNGDHKIKNYNEIQQQQKNFINLFSIKQTDFKGQQNLDSNKLLEKFLKQMSTKENFINNFNQNNMKNINTHIMKMKQILNERIKLLEVDVVDHLNQEMTKFKYPNQIQIQVQREDEYQGNFAKIDIEKDNAVEYSIQRLKKEIKEIYQLQKLNQVNIKASKELTPIQDDELLVQELKNNNIICEIQSNLKQFNTKKVYLIGVSGATRCGKGTLSRNLSINLDANIIQQDHYFDIPKIQNELKGNWECPEAINWEKFVHDIKQKMDSDLEDGKQFLIVDGFLLFSNPKYNDLFDLKIFLNIEDSTIYQRRMETKPVPEDYFFNNILKGYKNYKQQIDNFQDVTQLRGDVPSLNIFKQSLQIVNNFTKEEKKSIIIEEE</sequence>
<dbReference type="OMA" id="INTHIMK"/>
<dbReference type="CDD" id="cd19774">
    <property type="entry name" value="Bbox2_TRIM23_C-IX_rpt2"/>
    <property type="match status" value="1"/>
</dbReference>
<proteinExistence type="predicted"/>
<dbReference type="GO" id="GO:0008270">
    <property type="term" value="F:zinc ion binding"/>
    <property type="evidence" value="ECO:0007669"/>
    <property type="project" value="InterPro"/>
</dbReference>
<name>A0A0V0QJJ6_PSEPJ</name>
<dbReference type="InterPro" id="IPR000315">
    <property type="entry name" value="Znf_B-box"/>
</dbReference>
<feature type="domain" description="B box-type" evidence="1">
    <location>
        <begin position="2"/>
        <end position="48"/>
    </location>
</feature>
<dbReference type="Gene3D" id="3.30.160.60">
    <property type="entry name" value="Classic Zinc Finger"/>
    <property type="match status" value="1"/>
</dbReference>
<organism evidence="2 3">
    <name type="scientific">Pseudocohnilembus persalinus</name>
    <name type="common">Ciliate</name>
    <dbReference type="NCBI Taxonomy" id="266149"/>
    <lineage>
        <taxon>Eukaryota</taxon>
        <taxon>Sar</taxon>
        <taxon>Alveolata</taxon>
        <taxon>Ciliophora</taxon>
        <taxon>Intramacronucleata</taxon>
        <taxon>Oligohymenophorea</taxon>
        <taxon>Scuticociliatia</taxon>
        <taxon>Philasterida</taxon>
        <taxon>Pseudocohnilembidae</taxon>
        <taxon>Pseudocohnilembus</taxon>
    </lineage>
</organism>
<dbReference type="EMBL" id="LDAU01000155">
    <property type="protein sequence ID" value="KRX02374.1"/>
    <property type="molecule type" value="Genomic_DNA"/>
</dbReference>
<evidence type="ECO:0000259" key="1">
    <source>
        <dbReference type="SMART" id="SM00336"/>
    </source>
</evidence>
<keyword evidence="2" id="KW-0378">Hydrolase</keyword>
<dbReference type="Gene3D" id="3.40.50.300">
    <property type="entry name" value="P-loop containing nucleotide triphosphate hydrolases"/>
    <property type="match status" value="1"/>
</dbReference>
<accession>A0A0V0QJJ6</accession>
<dbReference type="AlphaFoldDB" id="A0A0V0QJJ6"/>
<dbReference type="SUPFAM" id="SSF52540">
    <property type="entry name" value="P-loop containing nucleoside triphosphate hydrolases"/>
    <property type="match status" value="1"/>
</dbReference>
<dbReference type="GO" id="GO:0016787">
    <property type="term" value="F:hydrolase activity"/>
    <property type="evidence" value="ECO:0007669"/>
    <property type="project" value="UniProtKB-KW"/>
</dbReference>
<dbReference type="PANTHER" id="PTHR10285">
    <property type="entry name" value="URIDINE KINASE"/>
    <property type="match status" value="1"/>
</dbReference>